<dbReference type="RefSeq" id="WP_169936332.1">
    <property type="nucleotide sequence ID" value="NZ_CP048833.1"/>
</dbReference>
<feature type="transmembrane region" description="Helical" evidence="1">
    <location>
        <begin position="71"/>
        <end position="89"/>
    </location>
</feature>
<dbReference type="KEGG" id="pmui:G4G71_06640"/>
<accession>A0A7Z3GP45</accession>
<keyword evidence="1" id="KW-1133">Transmembrane helix</keyword>
<evidence type="ECO:0000256" key="1">
    <source>
        <dbReference type="SAM" id="Phobius"/>
    </source>
</evidence>
<feature type="transmembrane region" description="Helical" evidence="1">
    <location>
        <begin position="14"/>
        <end position="32"/>
    </location>
</feature>
<organism evidence="2 3">
    <name type="scientific">Pseudomonas multiresinivorans</name>
    <dbReference type="NCBI Taxonomy" id="95301"/>
    <lineage>
        <taxon>Bacteria</taxon>
        <taxon>Pseudomonadati</taxon>
        <taxon>Pseudomonadota</taxon>
        <taxon>Gammaproteobacteria</taxon>
        <taxon>Pseudomonadales</taxon>
        <taxon>Pseudomonadaceae</taxon>
        <taxon>Pseudomonas</taxon>
    </lineage>
</organism>
<keyword evidence="3" id="KW-1185">Reference proteome</keyword>
<keyword evidence="1" id="KW-0812">Transmembrane</keyword>
<dbReference type="AlphaFoldDB" id="A0A7Z3GP45"/>
<feature type="transmembrane region" description="Helical" evidence="1">
    <location>
        <begin position="44"/>
        <end position="65"/>
    </location>
</feature>
<evidence type="ECO:0000313" key="2">
    <source>
        <dbReference type="EMBL" id="QJP07578.1"/>
    </source>
</evidence>
<sequence>MQKVTVSGVQFARAAYYLAAIGFHWALFFTNIGNYYHGGTPFEWVALNTVAVLIVLSALRLVPAVRMPQKILIVLCAAVPTISIVWVLAEMVRR</sequence>
<keyword evidence="1" id="KW-0472">Membrane</keyword>
<evidence type="ECO:0000313" key="3">
    <source>
        <dbReference type="Proteomes" id="UP000502549"/>
    </source>
</evidence>
<reference evidence="2 3" key="1">
    <citation type="submission" date="2020-02" db="EMBL/GenBank/DDBJ databases">
        <title>Complete genome sequence of Pseudomonas multiresinivorans ORNL1.</title>
        <authorList>
            <person name="Podar M."/>
        </authorList>
    </citation>
    <scope>NUCLEOTIDE SEQUENCE [LARGE SCALE GENOMIC DNA]</scope>
    <source>
        <strain evidence="3">populi</strain>
    </source>
</reference>
<gene>
    <name evidence="2" type="ORF">G4G71_06640</name>
</gene>
<protein>
    <submittedName>
        <fullName evidence="2">Uncharacterized protein</fullName>
    </submittedName>
</protein>
<name>A0A7Z3GP45_9PSED</name>
<dbReference type="Proteomes" id="UP000502549">
    <property type="component" value="Chromosome"/>
</dbReference>
<dbReference type="EMBL" id="CP048833">
    <property type="protein sequence ID" value="QJP07578.1"/>
    <property type="molecule type" value="Genomic_DNA"/>
</dbReference>
<proteinExistence type="predicted"/>